<organism evidence="1 2">
    <name type="scientific">Amborella trichopoda</name>
    <dbReference type="NCBI Taxonomy" id="13333"/>
    <lineage>
        <taxon>Eukaryota</taxon>
        <taxon>Viridiplantae</taxon>
        <taxon>Streptophyta</taxon>
        <taxon>Embryophyta</taxon>
        <taxon>Tracheophyta</taxon>
        <taxon>Spermatophyta</taxon>
        <taxon>Magnoliopsida</taxon>
        <taxon>Amborellales</taxon>
        <taxon>Amborellaceae</taxon>
        <taxon>Amborella</taxon>
    </lineage>
</organism>
<proteinExistence type="predicted"/>
<dbReference type="EMBL" id="KI393208">
    <property type="protein sequence ID" value="ERN08917.1"/>
    <property type="molecule type" value="Genomic_DNA"/>
</dbReference>
<evidence type="ECO:0000313" key="2">
    <source>
        <dbReference type="Proteomes" id="UP000017836"/>
    </source>
</evidence>
<protein>
    <submittedName>
        <fullName evidence="1">Uncharacterized protein</fullName>
    </submittedName>
</protein>
<dbReference type="AlphaFoldDB" id="W1PFZ4"/>
<name>W1PFZ4_AMBTC</name>
<evidence type="ECO:0000313" key="1">
    <source>
        <dbReference type="EMBL" id="ERN08917.1"/>
    </source>
</evidence>
<accession>W1PFZ4</accession>
<dbReference type="Proteomes" id="UP000017836">
    <property type="component" value="Unassembled WGS sequence"/>
</dbReference>
<reference evidence="2" key="1">
    <citation type="journal article" date="2013" name="Science">
        <title>The Amborella genome and the evolution of flowering plants.</title>
        <authorList>
            <consortium name="Amborella Genome Project"/>
        </authorList>
    </citation>
    <scope>NUCLEOTIDE SEQUENCE [LARGE SCALE GENOMIC DNA]</scope>
</reference>
<keyword evidence="2" id="KW-1185">Reference proteome</keyword>
<gene>
    <name evidence="1" type="ORF">AMTR_s00015p00237220</name>
</gene>
<sequence>MQSTTRLIWKRIQKRPHHGLIKVGTFGLNGAAGIEEGDSKPDSTLNSNSKLAGAEAARVAMSTLGTSSTVSTSIGVDVEEGKVETIQTSTFIFLIGGAGGDAPEVDEPLFFERVLFFKTKGAD</sequence>
<dbReference type="Gramene" id="ERN08917">
    <property type="protein sequence ID" value="ERN08917"/>
    <property type="gene ID" value="AMTR_s00015p00237220"/>
</dbReference>
<dbReference type="HOGENOM" id="CLU_2018285_0_0_1"/>